<sequence length="83" mass="9567">MYSEVHDFRVGVWLNQCSRTHTHTRIQSNRSFLALSSLFCPTGLTRSDEQDKASLFPLWIVSSLSPSNRIQPFFFLDFSQGLI</sequence>
<protein>
    <submittedName>
        <fullName evidence="1">Uncharacterized protein</fullName>
    </submittedName>
</protein>
<accession>A0A0F7SPW3</accession>
<dbReference type="AlphaFoldDB" id="A0A0F7SPW3"/>
<evidence type="ECO:0000313" key="1">
    <source>
        <dbReference type="EMBL" id="CED82704.1"/>
    </source>
</evidence>
<reference evidence="1" key="1">
    <citation type="submission" date="2014-08" db="EMBL/GenBank/DDBJ databases">
        <authorList>
            <person name="Sharma Rahul"/>
            <person name="Thines Marco"/>
        </authorList>
    </citation>
    <scope>NUCLEOTIDE SEQUENCE</scope>
</reference>
<dbReference type="EMBL" id="LN483142">
    <property type="protein sequence ID" value="CED82704.1"/>
    <property type="molecule type" value="Genomic_DNA"/>
</dbReference>
<organism evidence="1">
    <name type="scientific">Phaffia rhodozyma</name>
    <name type="common">Yeast</name>
    <name type="synonym">Xanthophyllomyces dendrorhous</name>
    <dbReference type="NCBI Taxonomy" id="264483"/>
    <lineage>
        <taxon>Eukaryota</taxon>
        <taxon>Fungi</taxon>
        <taxon>Dikarya</taxon>
        <taxon>Basidiomycota</taxon>
        <taxon>Agaricomycotina</taxon>
        <taxon>Tremellomycetes</taxon>
        <taxon>Cystofilobasidiales</taxon>
        <taxon>Mrakiaceae</taxon>
        <taxon>Phaffia</taxon>
    </lineage>
</organism>
<proteinExistence type="predicted"/>
<name>A0A0F7SPW3_PHARH</name>